<proteinExistence type="predicted"/>
<dbReference type="RefSeq" id="WP_341407182.1">
    <property type="nucleotide sequence ID" value="NZ_JBBUKT010000011.1"/>
</dbReference>
<evidence type="ECO:0000256" key="1">
    <source>
        <dbReference type="SAM" id="MobiDB-lite"/>
    </source>
</evidence>
<dbReference type="Proteomes" id="UP001371305">
    <property type="component" value="Unassembled WGS sequence"/>
</dbReference>
<dbReference type="Gene3D" id="3.40.30.10">
    <property type="entry name" value="Glutaredoxin"/>
    <property type="match status" value="1"/>
</dbReference>
<comment type="caution">
    <text evidence="3">The sequence shown here is derived from an EMBL/GenBank/DDBJ whole genome shotgun (WGS) entry which is preliminary data.</text>
</comment>
<evidence type="ECO:0000313" key="3">
    <source>
        <dbReference type="EMBL" id="MEK7953417.1"/>
    </source>
</evidence>
<sequence length="196" mass="21729">MTSQEKGNWIRRLFTLGLLLVAAAAGVYFAMPDGWGKADGTKKKFGLQLTSRNLGEVLASKNKLTVINMMVDGSPDSKKLQEILEKLQPKYGEKVVMAELDVEAEPDFAERHGVKKEGFAGQLDFYANSQKLEQLTGQTDPLVVEKTIDRLLAGLVQRISKDWLPEVPGMQRTQGNQAQEVLKIHPSEPAKPSRKP</sequence>
<gene>
    <name evidence="3" type="ORF">WKV53_23080</name>
</gene>
<dbReference type="SUPFAM" id="SSF52833">
    <property type="entry name" value="Thioredoxin-like"/>
    <property type="match status" value="1"/>
</dbReference>
<dbReference type="InterPro" id="IPR036249">
    <property type="entry name" value="Thioredoxin-like_sf"/>
</dbReference>
<protein>
    <submittedName>
        <fullName evidence="3">Thioredoxin domain-containing protein</fullName>
    </submittedName>
</protein>
<reference evidence="3 4" key="1">
    <citation type="submission" date="2024-04" db="EMBL/GenBank/DDBJ databases">
        <title>Luteolibacter sp. isolated from soil.</title>
        <authorList>
            <person name="An J."/>
        </authorList>
    </citation>
    <scope>NUCLEOTIDE SEQUENCE [LARGE SCALE GENOMIC DNA]</scope>
    <source>
        <strain evidence="3 4">Y139</strain>
    </source>
</reference>
<keyword evidence="4" id="KW-1185">Reference proteome</keyword>
<evidence type="ECO:0000313" key="4">
    <source>
        <dbReference type="Proteomes" id="UP001371305"/>
    </source>
</evidence>
<dbReference type="PROSITE" id="PS51352">
    <property type="entry name" value="THIOREDOXIN_2"/>
    <property type="match status" value="1"/>
</dbReference>
<name>A0ABU9B2C8_9BACT</name>
<accession>A0ABU9B2C8</accession>
<organism evidence="3 4">
    <name type="scientific">Luteolibacter soli</name>
    <dbReference type="NCBI Taxonomy" id="3135280"/>
    <lineage>
        <taxon>Bacteria</taxon>
        <taxon>Pseudomonadati</taxon>
        <taxon>Verrucomicrobiota</taxon>
        <taxon>Verrucomicrobiia</taxon>
        <taxon>Verrucomicrobiales</taxon>
        <taxon>Verrucomicrobiaceae</taxon>
        <taxon>Luteolibacter</taxon>
    </lineage>
</organism>
<feature type="domain" description="Thioredoxin" evidence="2">
    <location>
        <begin position="20"/>
        <end position="153"/>
    </location>
</feature>
<evidence type="ECO:0000259" key="2">
    <source>
        <dbReference type="PROSITE" id="PS51352"/>
    </source>
</evidence>
<dbReference type="EMBL" id="JBBUKT010000011">
    <property type="protein sequence ID" value="MEK7953417.1"/>
    <property type="molecule type" value="Genomic_DNA"/>
</dbReference>
<dbReference type="Pfam" id="PF00085">
    <property type="entry name" value="Thioredoxin"/>
    <property type="match status" value="1"/>
</dbReference>
<dbReference type="InterPro" id="IPR013766">
    <property type="entry name" value="Thioredoxin_domain"/>
</dbReference>
<feature type="region of interest" description="Disordered" evidence="1">
    <location>
        <begin position="169"/>
        <end position="196"/>
    </location>
</feature>